<evidence type="ECO:0000256" key="8">
    <source>
        <dbReference type="ARBA" id="ARBA00023065"/>
    </source>
</evidence>
<evidence type="ECO:0000313" key="13">
    <source>
        <dbReference type="Proteomes" id="UP000031737"/>
    </source>
</evidence>
<comment type="subcellular location">
    <subcellularLocation>
        <location evidence="1">Membrane</location>
        <topology evidence="1">Multi-pass membrane protein</topology>
    </subcellularLocation>
</comment>
<evidence type="ECO:0000313" key="12">
    <source>
        <dbReference type="EMBL" id="ESL06980.1"/>
    </source>
</evidence>
<dbReference type="InterPro" id="IPR039055">
    <property type="entry name" value="MCU_fam"/>
</dbReference>
<comment type="similarity">
    <text evidence="2">Belongs to the MCU (TC 1.A.77) family.</text>
</comment>
<dbReference type="VEuPathDB" id="TriTrypDB:TRSC58_05338"/>
<name>A0A061IY26_TRYRA</name>
<keyword evidence="13" id="KW-1185">Reference proteome</keyword>
<evidence type="ECO:0000256" key="7">
    <source>
        <dbReference type="ARBA" id="ARBA00022989"/>
    </source>
</evidence>
<dbReference type="GO" id="GO:0005262">
    <property type="term" value="F:calcium channel activity"/>
    <property type="evidence" value="ECO:0007669"/>
    <property type="project" value="TreeGrafter"/>
</dbReference>
<evidence type="ECO:0000256" key="10">
    <source>
        <dbReference type="SAM" id="Phobius"/>
    </source>
</evidence>
<comment type="caution">
    <text evidence="12">The sequence shown here is derived from an EMBL/GenBank/DDBJ whole genome shotgun (WGS) entry which is preliminary data.</text>
</comment>
<dbReference type="PANTHER" id="PTHR13462">
    <property type="entry name" value="CALCIUM UNIPORTER PROTEIN, MITOCHONDRIAL"/>
    <property type="match status" value="1"/>
</dbReference>
<dbReference type="Proteomes" id="UP000031737">
    <property type="component" value="Unassembled WGS sequence"/>
</dbReference>
<sequence>MRVGASSRRLCFAWARDLVSRTRRGDVSGPPTLSTEVRTCATDEGALTKQKPLPSSTTLTAAEFAHIAPMVLLRQALQQRAVSGGGVGMNGSANVISRAVFDQYCAEIHIENSEEALRLLAEAGTIVPISDGEGVHLRPLQLVHMHEDLVGVGSATGPSSVFFIEEATRRLEAAQAEEAAMRQELQPAVMRAAKWRRRVWGAALCFAGAQLAIISRLTFFDLDWDIMEPVSYFLGTGTSLFFFGYFLRYGRSHTYRDYDQTMLPKKLKQYAPRDFDWDKYKTFCNKVDAERSSLEKIKAWMKQH</sequence>
<organism evidence="12 13">
    <name type="scientific">Trypanosoma rangeli SC58</name>
    <dbReference type="NCBI Taxonomy" id="429131"/>
    <lineage>
        <taxon>Eukaryota</taxon>
        <taxon>Discoba</taxon>
        <taxon>Euglenozoa</taxon>
        <taxon>Kinetoplastea</taxon>
        <taxon>Metakinetoplastina</taxon>
        <taxon>Trypanosomatida</taxon>
        <taxon>Trypanosomatidae</taxon>
        <taxon>Trypanosoma</taxon>
        <taxon>Herpetosoma</taxon>
    </lineage>
</organism>
<evidence type="ECO:0000256" key="2">
    <source>
        <dbReference type="ARBA" id="ARBA00005653"/>
    </source>
</evidence>
<evidence type="ECO:0000259" key="11">
    <source>
        <dbReference type="Pfam" id="PF04678"/>
    </source>
</evidence>
<feature type="transmembrane region" description="Helical" evidence="10">
    <location>
        <begin position="230"/>
        <end position="247"/>
    </location>
</feature>
<keyword evidence="3" id="KW-0813">Transport</keyword>
<feature type="domain" description="Calcium uniporter protein C-terminal" evidence="11">
    <location>
        <begin position="112"/>
        <end position="282"/>
    </location>
</feature>
<accession>A0A061IY26</accession>
<dbReference type="GO" id="GO:0051560">
    <property type="term" value="P:mitochondrial calcium ion homeostasis"/>
    <property type="evidence" value="ECO:0007669"/>
    <property type="project" value="InterPro"/>
</dbReference>
<dbReference type="EMBL" id="AUPL01005338">
    <property type="protein sequence ID" value="ESL06980.1"/>
    <property type="molecule type" value="Genomic_DNA"/>
</dbReference>
<dbReference type="GO" id="GO:0015292">
    <property type="term" value="F:uniporter activity"/>
    <property type="evidence" value="ECO:0007669"/>
    <property type="project" value="TreeGrafter"/>
</dbReference>
<reference evidence="12 13" key="1">
    <citation type="submission" date="2013-07" db="EMBL/GenBank/DDBJ databases">
        <authorList>
            <person name="Stoco P.H."/>
            <person name="Wagner G."/>
            <person name="Gerber A."/>
            <person name="Zaha A."/>
            <person name="Thompson C."/>
            <person name="Bartholomeu D.C."/>
            <person name="Luckemeyer D.D."/>
            <person name="Bahia D."/>
            <person name="Loreto E."/>
            <person name="Prestes E.B."/>
            <person name="Lima F.M."/>
            <person name="Rodrigues-Luiz G."/>
            <person name="Vallejo G.A."/>
            <person name="Filho J.F."/>
            <person name="Monteiro K.M."/>
            <person name="Tyler K.M."/>
            <person name="de Almeida L.G."/>
            <person name="Ortiz M.F."/>
            <person name="Siervo M.A."/>
            <person name="de Moraes M.H."/>
            <person name="Cunha O.L."/>
            <person name="Mendonca-Neto R."/>
            <person name="Silva R."/>
            <person name="Teixeira S.M."/>
            <person name="Murta S.M."/>
            <person name="Sincero T.C."/>
            <person name="Mendes T.A."/>
            <person name="Urmenyi T.P."/>
            <person name="Silva V.G."/>
            <person name="da Rocha W.D."/>
            <person name="Andersson B."/>
            <person name="Romanha A.J."/>
            <person name="Steindel M."/>
            <person name="de Vasconcelos A.T."/>
            <person name="Grisard E.C."/>
        </authorList>
    </citation>
    <scope>NUCLEOTIDE SEQUENCE [LARGE SCALE GENOMIC DNA]</scope>
    <source>
        <strain evidence="12 13">SC58</strain>
    </source>
</reference>
<keyword evidence="9 10" id="KW-0472">Membrane</keyword>
<dbReference type="GO" id="GO:1990246">
    <property type="term" value="C:uniplex complex"/>
    <property type="evidence" value="ECO:0007669"/>
    <property type="project" value="TreeGrafter"/>
</dbReference>
<evidence type="ECO:0000256" key="5">
    <source>
        <dbReference type="ARBA" id="ARBA00022692"/>
    </source>
</evidence>
<keyword evidence="4" id="KW-0109">Calcium transport</keyword>
<dbReference type="InterPro" id="IPR006769">
    <property type="entry name" value="MCU_C"/>
</dbReference>
<dbReference type="AlphaFoldDB" id="A0A061IY26"/>
<gene>
    <name evidence="12" type="ORF">TRSC58_05338</name>
</gene>
<evidence type="ECO:0000256" key="9">
    <source>
        <dbReference type="ARBA" id="ARBA00023136"/>
    </source>
</evidence>
<feature type="transmembrane region" description="Helical" evidence="10">
    <location>
        <begin position="199"/>
        <end position="218"/>
    </location>
</feature>
<evidence type="ECO:0000256" key="3">
    <source>
        <dbReference type="ARBA" id="ARBA00022448"/>
    </source>
</evidence>
<keyword evidence="6" id="KW-0106">Calcium</keyword>
<keyword evidence="8" id="KW-0406">Ion transport</keyword>
<evidence type="ECO:0000256" key="1">
    <source>
        <dbReference type="ARBA" id="ARBA00004141"/>
    </source>
</evidence>
<dbReference type="PANTHER" id="PTHR13462:SF54">
    <property type="entry name" value="CALCIUM UNIPORTER PROTEIN"/>
    <property type="match status" value="1"/>
</dbReference>
<evidence type="ECO:0000256" key="4">
    <source>
        <dbReference type="ARBA" id="ARBA00022568"/>
    </source>
</evidence>
<dbReference type="GO" id="GO:0036444">
    <property type="term" value="P:calcium import into the mitochondrion"/>
    <property type="evidence" value="ECO:0007669"/>
    <property type="project" value="TreeGrafter"/>
</dbReference>
<proteinExistence type="inferred from homology"/>
<evidence type="ECO:0000256" key="6">
    <source>
        <dbReference type="ARBA" id="ARBA00022837"/>
    </source>
</evidence>
<keyword evidence="7 10" id="KW-1133">Transmembrane helix</keyword>
<keyword evidence="5 10" id="KW-0812">Transmembrane</keyword>
<protein>
    <recommendedName>
        <fullName evidence="11">Calcium uniporter protein C-terminal domain-containing protein</fullName>
    </recommendedName>
</protein>
<dbReference type="Pfam" id="PF04678">
    <property type="entry name" value="MCU"/>
    <property type="match status" value="1"/>
</dbReference>
<dbReference type="OrthoDB" id="278338at2759"/>